<evidence type="ECO:0000313" key="3">
    <source>
        <dbReference type="Proteomes" id="UP000053890"/>
    </source>
</evidence>
<feature type="compositionally biased region" description="Low complexity" evidence="1">
    <location>
        <begin position="1193"/>
        <end position="1213"/>
    </location>
</feature>
<feature type="region of interest" description="Disordered" evidence="1">
    <location>
        <begin position="545"/>
        <end position="690"/>
    </location>
</feature>
<evidence type="ECO:0000313" key="2">
    <source>
        <dbReference type="EMBL" id="KPV72750.1"/>
    </source>
</evidence>
<feature type="compositionally biased region" description="Polar residues" evidence="1">
    <location>
        <begin position="1035"/>
        <end position="1047"/>
    </location>
</feature>
<feature type="compositionally biased region" description="Low complexity" evidence="1">
    <location>
        <begin position="1372"/>
        <end position="1381"/>
    </location>
</feature>
<feature type="region of interest" description="Disordered" evidence="1">
    <location>
        <begin position="717"/>
        <end position="752"/>
    </location>
</feature>
<dbReference type="Proteomes" id="UP000053890">
    <property type="component" value="Unassembled WGS sequence"/>
</dbReference>
<dbReference type="PANTHER" id="PTHR36419:SF1">
    <property type="entry name" value="RHO1 GEF LOCALIZING PROTEIN 1"/>
    <property type="match status" value="1"/>
</dbReference>
<dbReference type="OMA" id="RSNTIMA"/>
<feature type="compositionally biased region" description="Pro residues" evidence="1">
    <location>
        <begin position="1158"/>
        <end position="1170"/>
    </location>
</feature>
<dbReference type="InterPro" id="IPR053060">
    <property type="entry name" value="Cytokinesis_Signaling_Reg"/>
</dbReference>
<dbReference type="GO" id="GO:0000935">
    <property type="term" value="C:division septum"/>
    <property type="evidence" value="ECO:0007669"/>
    <property type="project" value="TreeGrafter"/>
</dbReference>
<feature type="compositionally biased region" description="Low complexity" evidence="1">
    <location>
        <begin position="1025"/>
        <end position="1034"/>
    </location>
</feature>
<sequence length="1426" mass="155726">MSNQQPRITLRPPPHRDFLQGYPGIPASDPSTDAVPTPDPLYPLPHVLRRQAHLSGTVEVRAPLKGLIRCKFLSVELEKIEVVPPPPNTDPTTKPKATDPTRKDNRYVELIGVGPNKLWEAGVSEGADVPRPALAVVDSPRKKGLKGLFSSSKAHKAPRQDDDDDDGFDYIPDGNYPFSIPLPEGLPPTVELDSHYHGVAYQIVASLCIKGKQGLLKGAPKSTIVIASAAILLNKADILPTWPAYQPVLPSPLPPKLPWAAPPGSGELTLGETREARLAIRRQDGTAGEVWIKATREALAFGPGDAVRVFVQIGWGGEKPIKLTRLDAVLRETLTYRHPSPSNQNYIVRSPPKVTALFTANASVSPDPDNPSAFAVLYENEPVAFDLSGVVPNNHTRVTVRTAKHVDVAYHLKVRAMLEGGDEISVDNWPVLIGDCDSRTAKGIMRDIGWVEGLCDRAGLSPSSSANSAPEREHEQAHGPPRPEAQRHASTRSTSPPAPTMRAPVRQDSEQLPPASSPVASYQDAALEKSRLLKTTYGAANGAGFHVANPTSSHDREHDVDDRFSPSSSSSPPPPHHHLEAPAPMRPSFGALSTAEDEKRSYYEHATRQRDALQLSVRGTDSLSAPSPTSLVDHHHDQHHRYSSSQHSPSIEDDPPSLHRAAIVHRESRDELSRPAGAARAENDRSGLRASQFVEGGPTFATAHLAPTRSNTIMALSGSDVSTSTPSISSPPSPAPPPVEPAPPRDAPTSPAALLGRSLTTAEAEKRRLFLDAKEMARKRQEEARLELERQNQALAELDFEEAQLAYEARLIAEAEDERREVERLAREAFEADRLARIRADEERWQREEQARQAQARAEIDERRRRAEQAMQDELRRFKQHHLEAERVRAAEIERQAEERQAEERKREDDAKRAMADEMRRLDDERKRDELERKSAAARKVEMERQRADAERRRLEGERARLADVARRQAEAAEAQRRFDEEQRARARAAEEEDARRRAEEEERYEREEDERRRYEEEERHRAAEAAAAAARRAQQSSEGMSTYTRSDSYDRPAYPTPPSNGRTTSYGGVHRAPSVHSVASFAPGTSAANATAEFYAQAIGQQSGLSDEKARYLAQLRERRAQVGSPGPYGSPSPPPTHYDPAALQPAYPQGNGYPRAPHPQSPPPPPVHPAYDAARTSAPNLPPKPPLPPHTASSAAIDPPAATSSTSTYKTAAEEKEEAAARRRAEDAAAAGRRADEARGKQPALPVEDEEAPPSYPAPPVQGGSSSSAAAEKAELERYYSAKAAVDAQREEPPAPPSHHGAATFDRSPLASPVPTYEPSHAAGPAYPAQLDRHALRASTNTVMTSYSDNSSHELHRDASVAAGKRAQRPPSSSAASDSFGYPASYAHGSHGQFGSLRIDGNAEFDDLAQQMAAEAARAHGAPP</sequence>
<evidence type="ECO:0008006" key="4">
    <source>
        <dbReference type="Google" id="ProtNLM"/>
    </source>
</evidence>
<organism evidence="2 3">
    <name type="scientific">Rhodotorula graminis (strain WP1)</name>
    <dbReference type="NCBI Taxonomy" id="578459"/>
    <lineage>
        <taxon>Eukaryota</taxon>
        <taxon>Fungi</taxon>
        <taxon>Dikarya</taxon>
        <taxon>Basidiomycota</taxon>
        <taxon>Pucciniomycotina</taxon>
        <taxon>Microbotryomycetes</taxon>
        <taxon>Sporidiobolales</taxon>
        <taxon>Sporidiobolaceae</taxon>
        <taxon>Rhodotorula</taxon>
    </lineage>
</organism>
<feature type="region of interest" description="Disordered" evidence="1">
    <location>
        <begin position="1121"/>
        <end position="1400"/>
    </location>
</feature>
<gene>
    <name evidence="2" type="ORF">RHOBADRAFT_55443</name>
</gene>
<feature type="compositionally biased region" description="Pro residues" evidence="1">
    <location>
        <begin position="1182"/>
        <end position="1191"/>
    </location>
</feature>
<reference evidence="2 3" key="1">
    <citation type="journal article" date="2015" name="Front. Microbiol.">
        <title>Genome sequence of the plant growth promoting endophytic yeast Rhodotorula graminis WP1.</title>
        <authorList>
            <person name="Firrincieli A."/>
            <person name="Otillar R."/>
            <person name="Salamov A."/>
            <person name="Schmutz J."/>
            <person name="Khan Z."/>
            <person name="Redman R.S."/>
            <person name="Fleck N.D."/>
            <person name="Lindquist E."/>
            <person name="Grigoriev I.V."/>
            <person name="Doty S.L."/>
        </authorList>
    </citation>
    <scope>NUCLEOTIDE SEQUENCE [LARGE SCALE GENOMIC DNA]</scope>
    <source>
        <strain evidence="2 3">WP1</strain>
    </source>
</reference>
<feature type="region of interest" description="Disordered" evidence="1">
    <location>
        <begin position="843"/>
        <end position="1071"/>
    </location>
</feature>
<name>A0A0P9EUB3_RHOGW</name>
<feature type="region of interest" description="Disordered" evidence="1">
    <location>
        <begin position="1"/>
        <end position="35"/>
    </location>
</feature>
<dbReference type="GO" id="GO:0000917">
    <property type="term" value="P:division septum assembly"/>
    <property type="evidence" value="ECO:0007669"/>
    <property type="project" value="TreeGrafter"/>
</dbReference>
<accession>A0A0P9EUB3</accession>
<keyword evidence="3" id="KW-1185">Reference proteome</keyword>
<feature type="compositionally biased region" description="Basic and acidic residues" evidence="1">
    <location>
        <begin position="553"/>
        <end position="564"/>
    </location>
</feature>
<feature type="compositionally biased region" description="Polar residues" evidence="1">
    <location>
        <begin position="617"/>
        <end position="630"/>
    </location>
</feature>
<dbReference type="OrthoDB" id="4001642at2759"/>
<feature type="compositionally biased region" description="Pro residues" evidence="1">
    <location>
        <begin position="729"/>
        <end position="746"/>
    </location>
</feature>
<evidence type="ECO:0000256" key="1">
    <source>
        <dbReference type="SAM" id="MobiDB-lite"/>
    </source>
</evidence>
<feature type="compositionally biased region" description="Basic and acidic residues" evidence="1">
    <location>
        <begin position="858"/>
        <end position="1024"/>
    </location>
</feature>
<feature type="compositionally biased region" description="Polar residues" evidence="1">
    <location>
        <begin position="1340"/>
        <end position="1352"/>
    </location>
</feature>
<dbReference type="RefSeq" id="XP_018268799.1">
    <property type="nucleotide sequence ID" value="XM_018417852.1"/>
</dbReference>
<feature type="compositionally biased region" description="Basic and acidic residues" evidence="1">
    <location>
        <begin position="1214"/>
        <end position="1242"/>
    </location>
</feature>
<dbReference type="EMBL" id="KQ474085">
    <property type="protein sequence ID" value="KPV72750.1"/>
    <property type="molecule type" value="Genomic_DNA"/>
</dbReference>
<dbReference type="GeneID" id="28978300"/>
<feature type="compositionally biased region" description="Basic and acidic residues" evidence="1">
    <location>
        <begin position="664"/>
        <end position="673"/>
    </location>
</feature>
<proteinExistence type="predicted"/>
<protein>
    <recommendedName>
        <fullName evidence="4">Arrestin C-terminal-like domain-containing protein</fullName>
    </recommendedName>
</protein>
<dbReference type="PANTHER" id="PTHR36419">
    <property type="entry name" value="ARRESTIN FAMILY PROTEIN 1"/>
    <property type="match status" value="1"/>
</dbReference>
<feature type="compositionally biased region" description="Basic and acidic residues" evidence="1">
    <location>
        <begin position="596"/>
        <end position="611"/>
    </location>
</feature>
<feature type="compositionally biased region" description="Pro residues" evidence="1">
    <location>
        <begin position="1130"/>
        <end position="1139"/>
    </location>
</feature>
<feature type="region of interest" description="Disordered" evidence="1">
    <location>
        <begin position="460"/>
        <end position="523"/>
    </location>
</feature>